<dbReference type="Proteomes" id="UP000467635">
    <property type="component" value="Unassembled WGS sequence"/>
</dbReference>
<comment type="caution">
    <text evidence="3">The sequence shown here is derived from an EMBL/GenBank/DDBJ whole genome shotgun (WGS) entry which is preliminary data.</text>
</comment>
<proteinExistence type="predicted"/>
<sequence length="189" mass="21169">MKKRKLTPKQQLFADEYIKSGNAKESAIKAGYSPKTAYSIGNENLKKPELKSYIDAKLAEIESHKIADAKEILEYFTAVLRGETREVVVVATPAGAEEVERAPDEKTKLTAAKELLKRFPMSDEIAKEQLRKIKAEADLAEAKAKLADYEVKIRQEEFSDNEDENRTDDLTGAVQQGMEGIFDNAEIET</sequence>
<dbReference type="InterPro" id="IPR005335">
    <property type="entry name" value="Terminase_ssu"/>
</dbReference>
<dbReference type="AlphaFoldDB" id="A0A7X2MG77"/>
<evidence type="ECO:0000313" key="3">
    <source>
        <dbReference type="EMBL" id="MSE08824.1"/>
    </source>
</evidence>
<dbReference type="EMBL" id="WKKX01000454">
    <property type="protein sequence ID" value="MSE08824.1"/>
    <property type="molecule type" value="Genomic_DNA"/>
</dbReference>
<name>A0A7X2MG77_9LACO</name>
<dbReference type="GO" id="GO:0051276">
    <property type="term" value="P:chromosome organization"/>
    <property type="evidence" value="ECO:0007669"/>
    <property type="project" value="InterPro"/>
</dbReference>
<organism evidence="3 4">
    <name type="scientific">Ligilactobacillus salivarius</name>
    <dbReference type="NCBI Taxonomy" id="1624"/>
    <lineage>
        <taxon>Bacteria</taxon>
        <taxon>Bacillati</taxon>
        <taxon>Bacillota</taxon>
        <taxon>Bacilli</taxon>
        <taxon>Lactobacillales</taxon>
        <taxon>Lactobacillaceae</taxon>
        <taxon>Ligilactobacillus</taxon>
    </lineage>
</organism>
<dbReference type="Pfam" id="PF03592">
    <property type="entry name" value="Terminase_2"/>
    <property type="match status" value="1"/>
</dbReference>
<dbReference type="Gene3D" id="6.10.140.2160">
    <property type="match status" value="1"/>
</dbReference>
<dbReference type="PANTHER" id="PTHR41328:SF2">
    <property type="entry name" value="TERMINASE SMALL SUBUNIT"/>
    <property type="match status" value="1"/>
</dbReference>
<protein>
    <submittedName>
        <fullName evidence="3">Terminase small subunit</fullName>
    </submittedName>
</protein>
<dbReference type="RefSeq" id="WP_081537861.1">
    <property type="nucleotide sequence ID" value="NZ_JACBGJ010000004.1"/>
</dbReference>
<keyword evidence="1" id="KW-1188">Viral release from host cell</keyword>
<evidence type="ECO:0000256" key="1">
    <source>
        <dbReference type="ARBA" id="ARBA00022612"/>
    </source>
</evidence>
<evidence type="ECO:0000256" key="2">
    <source>
        <dbReference type="ARBA" id="ARBA00023219"/>
    </source>
</evidence>
<accession>A0A7X2MG77</accession>
<dbReference type="PANTHER" id="PTHR41328">
    <property type="entry name" value="TERMINASE SMALL SUBUNIT-RELATED"/>
    <property type="match status" value="1"/>
</dbReference>
<gene>
    <name evidence="3" type="ORF">GKC33_09000</name>
</gene>
<reference evidence="3 4" key="1">
    <citation type="submission" date="2019-11" db="EMBL/GenBank/DDBJ databases">
        <title>Draft Genome Sequence of Plant Growth-Promoting Rhizosphere-Associated Bacteria.</title>
        <authorList>
            <person name="Vasilyev I.Y."/>
            <person name="Radchenko V."/>
            <person name="Ilnitskaya E.V."/>
        </authorList>
    </citation>
    <scope>NUCLEOTIDE SEQUENCE [LARGE SCALE GENOMIC DNA]</scope>
    <source>
        <strain evidence="3 4">VRA_01-1sq_f</strain>
    </source>
</reference>
<dbReference type="Gene3D" id="1.10.10.1400">
    <property type="entry name" value="Terminase, small subunit, N-terminal DNA-binding domain, HTH motif"/>
    <property type="match status" value="1"/>
</dbReference>
<evidence type="ECO:0000313" key="4">
    <source>
        <dbReference type="Proteomes" id="UP000467635"/>
    </source>
</evidence>
<keyword evidence="2" id="KW-0231">Viral genome packaging</keyword>
<dbReference type="InterPro" id="IPR038713">
    <property type="entry name" value="Terminase_Gp1_N_sf"/>
</dbReference>
<dbReference type="InterPro" id="IPR052404">
    <property type="entry name" value="SPP1-like_terminase"/>
</dbReference>